<accession>A0A1U7HR62</accession>
<dbReference type="STRING" id="1921803.NIES593_03160"/>
<dbReference type="OrthoDB" id="9763230at2"/>
<dbReference type="Gene3D" id="3.30.2290.10">
    <property type="entry name" value="PmbA/TldD superfamily"/>
    <property type="match status" value="1"/>
</dbReference>
<feature type="domain" description="Metalloprotease TldD/E central" evidence="2">
    <location>
        <begin position="134"/>
        <end position="223"/>
    </location>
</feature>
<evidence type="ECO:0000313" key="3">
    <source>
        <dbReference type="EMBL" id="OKH26090.1"/>
    </source>
</evidence>
<dbReference type="GO" id="GO:0008237">
    <property type="term" value="F:metallopeptidase activity"/>
    <property type="evidence" value="ECO:0007669"/>
    <property type="project" value="InterPro"/>
</dbReference>
<dbReference type="InterPro" id="IPR045569">
    <property type="entry name" value="Metalloprtase-TldD/E_C"/>
</dbReference>
<reference evidence="3 4" key="1">
    <citation type="submission" date="2016-11" db="EMBL/GenBank/DDBJ databases">
        <title>Draft Genome Sequences of Nine Cyanobacterial Strains from Diverse Habitats.</title>
        <authorList>
            <person name="Zhu T."/>
            <person name="Hou S."/>
            <person name="Lu X."/>
            <person name="Hess W.R."/>
        </authorList>
    </citation>
    <scope>NUCLEOTIDE SEQUENCE [LARGE SCALE GENOMIC DNA]</scope>
    <source>
        <strain evidence="3 4">NIES-593</strain>
    </source>
</reference>
<name>A0A1U7HR62_9CYAN</name>
<dbReference type="RefSeq" id="WP_073598198.1">
    <property type="nucleotide sequence ID" value="NZ_MRCB01000002.1"/>
</dbReference>
<dbReference type="Pfam" id="PF19290">
    <property type="entry name" value="PmbA_TldD_2nd"/>
    <property type="match status" value="1"/>
</dbReference>
<dbReference type="Proteomes" id="UP000186868">
    <property type="component" value="Unassembled WGS sequence"/>
</dbReference>
<keyword evidence="4" id="KW-1185">Reference proteome</keyword>
<gene>
    <name evidence="3" type="ORF">NIES593_03160</name>
</gene>
<evidence type="ECO:0000259" key="1">
    <source>
        <dbReference type="Pfam" id="PF19289"/>
    </source>
</evidence>
<dbReference type="InterPro" id="IPR035068">
    <property type="entry name" value="TldD/PmbA_N"/>
</dbReference>
<comment type="caution">
    <text evidence="3">The sequence shown here is derived from an EMBL/GenBank/DDBJ whole genome shotgun (WGS) entry which is preliminary data.</text>
</comment>
<dbReference type="EMBL" id="MRCB01000002">
    <property type="protein sequence ID" value="OKH26090.1"/>
    <property type="molecule type" value="Genomic_DNA"/>
</dbReference>
<dbReference type="PANTHER" id="PTHR43666:SF1">
    <property type="entry name" value="CONSERVED PROTEIN"/>
    <property type="match status" value="1"/>
</dbReference>
<sequence length="453" mass="49839">MSILQSETASVPTLLSEDEAISLIESVIKQSEAEEVFVSLSSSESSLSRFSENQISQNIGKNRFSLTVTSYFGQRSASASTTELSSDAIAQTIRRSQDLARIAPEDPEWVPLLEPQTYEKRSPAFDLETANLSPLERGEIVKQVCSLCRQAKANGSGTLSTEASVRAIGNSLGLRAYNRTTEADFSVTARLNNGSSWGNRTAFAIAQLPIEDITEQVIQRAIASCNPREIQPGVYPVVFDAAAFSGLLPWVIWNLDARAADEGRSFMSRTDEAGHPIGNRVGEAMFSPLVQVQRHPAHPLLQSGTFFDDGLSNGYLEIVKDGIPQTLAYNRYWAQEKGKQPTGSMSPIVMTGSEQSLSDLISQTERGILVSRSWYVRYVNPRTLEVTGMTRDGTFWIENGQIAYPIKNLRFNQCLPDMLRDIEAISSVQRFDNTVVPGVKVKAFNFSSVTDSV</sequence>
<dbReference type="InterPro" id="IPR045570">
    <property type="entry name" value="Metalloprtase-TldD/E_cen_dom"/>
</dbReference>
<protein>
    <submittedName>
        <fullName evidence="3">Peptidase U62</fullName>
    </submittedName>
</protein>
<evidence type="ECO:0000259" key="2">
    <source>
        <dbReference type="Pfam" id="PF19290"/>
    </source>
</evidence>
<feature type="domain" description="Metalloprotease TldD/E C-terminal" evidence="1">
    <location>
        <begin position="232"/>
        <end position="447"/>
    </location>
</feature>
<dbReference type="SUPFAM" id="SSF111283">
    <property type="entry name" value="Putative modulator of DNA gyrase, PmbA/TldD"/>
    <property type="match status" value="1"/>
</dbReference>
<dbReference type="GO" id="GO:0006508">
    <property type="term" value="P:proteolysis"/>
    <property type="evidence" value="ECO:0007669"/>
    <property type="project" value="InterPro"/>
</dbReference>
<dbReference type="PANTHER" id="PTHR43666">
    <property type="entry name" value="TLDD PROTEIN"/>
    <property type="match status" value="1"/>
</dbReference>
<evidence type="ECO:0000313" key="4">
    <source>
        <dbReference type="Proteomes" id="UP000186868"/>
    </source>
</evidence>
<dbReference type="AlphaFoldDB" id="A0A1U7HR62"/>
<dbReference type="Pfam" id="PF19289">
    <property type="entry name" value="PmbA_TldD_3rd"/>
    <property type="match status" value="1"/>
</dbReference>
<dbReference type="InterPro" id="IPR036059">
    <property type="entry name" value="TldD/PmbA_sf"/>
</dbReference>
<organism evidence="3 4">
    <name type="scientific">Hydrococcus rivularis NIES-593</name>
    <dbReference type="NCBI Taxonomy" id="1921803"/>
    <lineage>
        <taxon>Bacteria</taxon>
        <taxon>Bacillati</taxon>
        <taxon>Cyanobacteriota</taxon>
        <taxon>Cyanophyceae</taxon>
        <taxon>Pleurocapsales</taxon>
        <taxon>Hydrococcaceae</taxon>
        <taxon>Hydrococcus</taxon>
    </lineage>
</organism>
<proteinExistence type="predicted"/>